<evidence type="ECO:0000313" key="1">
    <source>
        <dbReference type="Ensembl" id="ENSOTSP00005130606.1"/>
    </source>
</evidence>
<dbReference type="Gene3D" id="3.40.50.12690">
    <property type="match status" value="1"/>
</dbReference>
<dbReference type="Ensembl" id="ENSOTST00005124190.1">
    <property type="protein sequence ID" value="ENSOTSP00005130606.1"/>
    <property type="gene ID" value="ENSOTSG00005067844.1"/>
</dbReference>
<proteinExistence type="predicted"/>
<evidence type="ECO:0008006" key="3">
    <source>
        <dbReference type="Google" id="ProtNLM"/>
    </source>
</evidence>
<reference evidence="2" key="1">
    <citation type="journal article" date="2018" name="PLoS ONE">
        <title>Chinook salmon (Oncorhynchus tshawytscha) genome and transcriptome.</title>
        <authorList>
            <person name="Christensen K.A."/>
            <person name="Leong J.S."/>
            <person name="Sakhrani D."/>
            <person name="Biagi C.A."/>
            <person name="Minkley D.R."/>
            <person name="Withler R.E."/>
            <person name="Rondeau E.B."/>
            <person name="Koop B.F."/>
            <person name="Devlin R.H."/>
        </authorList>
    </citation>
    <scope>NUCLEOTIDE SEQUENCE [LARGE SCALE GENOMIC DNA]</scope>
</reference>
<name>A0AAZ3QP05_ONCTS</name>
<reference evidence="1" key="3">
    <citation type="submission" date="2025-09" db="UniProtKB">
        <authorList>
            <consortium name="Ensembl"/>
        </authorList>
    </citation>
    <scope>IDENTIFICATION</scope>
</reference>
<dbReference type="GeneTree" id="ENSGT00970000197577"/>
<accession>A0AAZ3QP05</accession>
<reference evidence="1" key="2">
    <citation type="submission" date="2025-08" db="UniProtKB">
        <authorList>
            <consortium name="Ensembl"/>
        </authorList>
    </citation>
    <scope>IDENTIFICATION</scope>
</reference>
<dbReference type="Gene3D" id="3.40.50.12700">
    <property type="match status" value="1"/>
</dbReference>
<keyword evidence="2" id="KW-1185">Reference proteome</keyword>
<dbReference type="Proteomes" id="UP000694402">
    <property type="component" value="Unassembled WGS sequence"/>
</dbReference>
<sequence length="211" mass="23250">MGVLPSGRLSSVDWPLLGSDRSLKENGDGGTFVAESRDDPLLDLTGRHVAVHRRNQGGSRVGLSAPARNGQHPSTIIMESSMVRSVEVRSTRTLCFPGAKVLDISEVMPTIKKQILAPKIVVLDIGSNDIMQPKIVSSQFHLLVVVGCFSHLWSFHKWLMRLTKDLGMFFVFNLDSFWNRPGFFLEDGIHLGENGTRLLSSNVGNVLGQLN</sequence>
<evidence type="ECO:0000313" key="2">
    <source>
        <dbReference type="Proteomes" id="UP000694402"/>
    </source>
</evidence>
<protein>
    <recommendedName>
        <fullName evidence="3">SGNH hydrolase-type esterase domain-containing protein</fullName>
    </recommendedName>
</protein>
<organism evidence="1 2">
    <name type="scientific">Oncorhynchus tshawytscha</name>
    <name type="common">Chinook salmon</name>
    <name type="synonym">Salmo tshawytscha</name>
    <dbReference type="NCBI Taxonomy" id="74940"/>
    <lineage>
        <taxon>Eukaryota</taxon>
        <taxon>Metazoa</taxon>
        <taxon>Chordata</taxon>
        <taxon>Craniata</taxon>
        <taxon>Vertebrata</taxon>
        <taxon>Euteleostomi</taxon>
        <taxon>Actinopterygii</taxon>
        <taxon>Neopterygii</taxon>
        <taxon>Teleostei</taxon>
        <taxon>Protacanthopterygii</taxon>
        <taxon>Salmoniformes</taxon>
        <taxon>Salmonidae</taxon>
        <taxon>Salmoninae</taxon>
        <taxon>Oncorhynchus</taxon>
    </lineage>
</organism>
<dbReference type="SUPFAM" id="SSF52266">
    <property type="entry name" value="SGNH hydrolase"/>
    <property type="match status" value="1"/>
</dbReference>
<dbReference type="AlphaFoldDB" id="A0AAZ3QP05"/>